<keyword evidence="4 7" id="KW-0686">Riboflavin biosynthesis</keyword>
<dbReference type="NCBIfam" id="TIGR00114">
    <property type="entry name" value="lumazine-synth"/>
    <property type="match status" value="1"/>
</dbReference>
<protein>
    <recommendedName>
        <fullName evidence="3 7">6,7-dimethyl-8-ribityllumazine synthase</fullName>
        <shortName evidence="7">DMRL synthase</shortName>
        <shortName evidence="7">LS</shortName>
        <shortName evidence="7">Lumazine synthase</shortName>
        <ecNumber evidence="3 7">2.5.1.78</ecNumber>
    </recommendedName>
</protein>
<dbReference type="Pfam" id="PF00885">
    <property type="entry name" value="DMRL_synthase"/>
    <property type="match status" value="1"/>
</dbReference>
<evidence type="ECO:0000256" key="3">
    <source>
        <dbReference type="ARBA" id="ARBA00012664"/>
    </source>
</evidence>
<dbReference type="EMBL" id="CP049074">
    <property type="protein sequence ID" value="QKQ99822.1"/>
    <property type="molecule type" value="Genomic_DNA"/>
</dbReference>
<dbReference type="RefSeq" id="WP_174630183.1">
    <property type="nucleotide sequence ID" value="NZ_CP049074.1"/>
</dbReference>
<dbReference type="GO" id="GO:0009349">
    <property type="term" value="C:riboflavin synthase complex"/>
    <property type="evidence" value="ECO:0007669"/>
    <property type="project" value="UniProtKB-UniRule"/>
</dbReference>
<feature type="binding site" evidence="7">
    <location>
        <begin position="76"/>
        <end position="77"/>
    </location>
    <ligand>
        <name>(2S)-2-hydroxy-3-oxobutyl phosphate</name>
        <dbReference type="ChEBI" id="CHEBI:58830"/>
    </ligand>
</feature>
<dbReference type="InterPro" id="IPR002180">
    <property type="entry name" value="LS/RS"/>
</dbReference>
<comment type="pathway">
    <text evidence="1 7">Cofactor biosynthesis; riboflavin biosynthesis; riboflavin from 2-hydroxy-3-oxobutyl phosphate and 5-amino-6-(D-ribitylamino)uracil: step 1/2.</text>
</comment>
<accession>A0A6N0NVF2</accession>
<evidence type="ECO:0000256" key="1">
    <source>
        <dbReference type="ARBA" id="ARBA00004917"/>
    </source>
</evidence>
<dbReference type="GO" id="GO:0000906">
    <property type="term" value="F:6,7-dimethyl-8-ribityllumazine synthase activity"/>
    <property type="evidence" value="ECO:0007669"/>
    <property type="project" value="UniProtKB-UniRule"/>
</dbReference>
<evidence type="ECO:0000256" key="2">
    <source>
        <dbReference type="ARBA" id="ARBA00007424"/>
    </source>
</evidence>
<evidence type="ECO:0000313" key="8">
    <source>
        <dbReference type="EMBL" id="QKQ99822.1"/>
    </source>
</evidence>
<dbReference type="UniPathway" id="UPA00275">
    <property type="reaction ID" value="UER00404"/>
</dbReference>
<comment type="similarity">
    <text evidence="2 7">Belongs to the DMRL synthase family.</text>
</comment>
<dbReference type="EC" id="2.5.1.78" evidence="3 7"/>
<dbReference type="Gene3D" id="3.40.50.960">
    <property type="entry name" value="Lumazine/riboflavin synthase"/>
    <property type="match status" value="1"/>
</dbReference>
<dbReference type="GeneID" id="55641273"/>
<evidence type="ECO:0000256" key="6">
    <source>
        <dbReference type="ARBA" id="ARBA00048785"/>
    </source>
</evidence>
<dbReference type="OrthoDB" id="7610at2157"/>
<dbReference type="AlphaFoldDB" id="A0A6N0NVF2"/>
<evidence type="ECO:0000256" key="5">
    <source>
        <dbReference type="ARBA" id="ARBA00022679"/>
    </source>
</evidence>
<dbReference type="InterPro" id="IPR036467">
    <property type="entry name" value="LS/RS_sf"/>
</dbReference>
<feature type="binding site" evidence="7">
    <location>
        <begin position="71"/>
        <end position="73"/>
    </location>
    <ligand>
        <name>5-amino-6-(D-ribitylamino)uracil</name>
        <dbReference type="ChEBI" id="CHEBI:15934"/>
    </ligand>
</feature>
<comment type="catalytic activity">
    <reaction evidence="6 7">
        <text>(2S)-2-hydroxy-3-oxobutyl phosphate + 5-amino-6-(D-ribitylamino)uracil = 6,7-dimethyl-8-(1-D-ribityl)lumazine + phosphate + 2 H2O + H(+)</text>
        <dbReference type="Rhea" id="RHEA:26152"/>
        <dbReference type="ChEBI" id="CHEBI:15377"/>
        <dbReference type="ChEBI" id="CHEBI:15378"/>
        <dbReference type="ChEBI" id="CHEBI:15934"/>
        <dbReference type="ChEBI" id="CHEBI:43474"/>
        <dbReference type="ChEBI" id="CHEBI:58201"/>
        <dbReference type="ChEBI" id="CHEBI:58830"/>
        <dbReference type="EC" id="2.5.1.78"/>
    </reaction>
</comment>
<organism evidence="8 9">
    <name type="scientific">Metallosphaera tengchongensis</name>
    <dbReference type="NCBI Taxonomy" id="1532350"/>
    <lineage>
        <taxon>Archaea</taxon>
        <taxon>Thermoproteota</taxon>
        <taxon>Thermoprotei</taxon>
        <taxon>Sulfolobales</taxon>
        <taxon>Sulfolobaceae</taxon>
        <taxon>Metallosphaera</taxon>
    </lineage>
</organism>
<dbReference type="CDD" id="cd09211">
    <property type="entry name" value="Lumazine_synthase_archaeal"/>
    <property type="match status" value="1"/>
</dbReference>
<evidence type="ECO:0000256" key="7">
    <source>
        <dbReference type="HAMAP-Rule" id="MF_00178"/>
    </source>
</evidence>
<dbReference type="PANTHER" id="PTHR21058">
    <property type="entry name" value="6,7-DIMETHYL-8-RIBITYLLUMAZINE SYNTHASE DMRL SYNTHASE LUMAZINE SYNTHASE"/>
    <property type="match status" value="1"/>
</dbReference>
<feature type="active site" description="Proton donor" evidence="7">
    <location>
        <position position="79"/>
    </location>
</feature>
<keyword evidence="5 7" id="KW-0808">Transferase</keyword>
<feature type="binding site" evidence="7">
    <location>
        <position position="15"/>
    </location>
    <ligand>
        <name>5-amino-6-(D-ribitylamino)uracil</name>
        <dbReference type="ChEBI" id="CHEBI:15934"/>
    </ligand>
</feature>
<feature type="binding site" evidence="7">
    <location>
        <position position="119"/>
    </location>
    <ligand>
        <name>(2S)-2-hydroxy-3-oxobutyl phosphate</name>
        <dbReference type="ChEBI" id="CHEBI:58830"/>
    </ligand>
</feature>
<dbReference type="SUPFAM" id="SSF52121">
    <property type="entry name" value="Lumazine synthase"/>
    <property type="match status" value="1"/>
</dbReference>
<proteinExistence type="inferred from homology"/>
<dbReference type="GO" id="GO:0009231">
    <property type="term" value="P:riboflavin biosynthetic process"/>
    <property type="evidence" value="ECO:0007669"/>
    <property type="project" value="UniProtKB-UniRule"/>
</dbReference>
<dbReference type="InterPro" id="IPR034964">
    <property type="entry name" value="LS"/>
</dbReference>
<comment type="function">
    <text evidence="7">Catalyzes the formation of 6,7-dimethyl-8-ribityllumazine by condensation of 5-amino-6-(D-ribitylamino)uracil with 3,4-dihydroxy-2-butanone 4-phosphate. This is the penultimate step in the biosynthesis of riboflavin.</text>
</comment>
<dbReference type="HAMAP" id="MF_00178">
    <property type="entry name" value="Lumazine_synth"/>
    <property type="match status" value="1"/>
</dbReference>
<evidence type="ECO:0000256" key="4">
    <source>
        <dbReference type="ARBA" id="ARBA00022619"/>
    </source>
</evidence>
<gene>
    <name evidence="7" type="primary">ribH</name>
    <name evidence="8" type="ORF">GWK48_04945</name>
</gene>
<dbReference type="FunFam" id="3.40.50.960:FF:000003">
    <property type="entry name" value="6,7-dimethyl-8-ribityllumazine synthase"/>
    <property type="match status" value="1"/>
</dbReference>
<feature type="binding site" evidence="7">
    <location>
        <begin position="47"/>
        <end position="49"/>
    </location>
    <ligand>
        <name>5-amino-6-(D-ribitylamino)uracil</name>
        <dbReference type="ChEBI" id="CHEBI:15934"/>
    </ligand>
</feature>
<dbReference type="Proteomes" id="UP000509301">
    <property type="component" value="Chromosome"/>
</dbReference>
<feature type="binding site" evidence="7">
    <location>
        <position position="104"/>
    </location>
    <ligand>
        <name>5-amino-6-(D-ribitylamino)uracil</name>
        <dbReference type="ChEBI" id="CHEBI:15934"/>
    </ligand>
</feature>
<name>A0A6N0NVF2_9CREN</name>
<dbReference type="KEGG" id="mten:GWK48_04945"/>
<evidence type="ECO:0000313" key="9">
    <source>
        <dbReference type="Proteomes" id="UP000509301"/>
    </source>
</evidence>
<dbReference type="PANTHER" id="PTHR21058:SF0">
    <property type="entry name" value="6,7-DIMETHYL-8-RIBITYLLUMAZINE SYNTHASE"/>
    <property type="match status" value="1"/>
</dbReference>
<keyword evidence="9" id="KW-1185">Reference proteome</keyword>
<sequence>MQDQLVRIGIVVAEFNYDITHLMLNRATAHAKFLGAEVKAVFKVPGTFEIPLAVKELLSRNDIDCVITLGAIIKGETKHDEVIGNQVARLVSDLSLEYSKPVSLGIIGPGATHEQAVERIEEYSTRAVESAVKMVRRIRVNREKGESQVTIE</sequence>
<reference evidence="8 9" key="1">
    <citation type="submission" date="2020-02" db="EMBL/GenBank/DDBJ databases">
        <title>Comparative genome analysis reveals the metabolism and evolution of the thermophilic archaeal genus Metallosphaera.</title>
        <authorList>
            <person name="Jiang C."/>
        </authorList>
    </citation>
    <scope>NUCLEOTIDE SEQUENCE [LARGE SCALE GENOMIC DNA]</scope>
    <source>
        <strain evidence="8 9">Ric-A</strain>
    </source>
</reference>